<dbReference type="GO" id="GO:0008299">
    <property type="term" value="P:isoprenoid biosynthetic process"/>
    <property type="evidence" value="ECO:0007669"/>
    <property type="project" value="InterPro"/>
</dbReference>
<dbReference type="PANTHER" id="PTHR12001:SF85">
    <property type="entry name" value="SHORT CHAIN ISOPRENYL DIPHOSPHATE SYNTHASE"/>
    <property type="match status" value="1"/>
</dbReference>
<evidence type="ECO:0000256" key="6">
    <source>
        <dbReference type="RuleBase" id="RU004466"/>
    </source>
</evidence>
<dbReference type="SFLD" id="SFLDS00005">
    <property type="entry name" value="Isoprenoid_Synthase_Type_I"/>
    <property type="match status" value="1"/>
</dbReference>
<sequence length="369" mass="39466">MTVLDQTGKRRPAPSTTALPDPSALRDEVDAILADFLAQRAQAAPGPEMTPLFTTLSSLLDGGKRLRALLCVEGWYAGGGGSGDRDRVLRVAASLELFHAFALIHDDVMDGSDLRRGRPTAHRALATAYIADGRPPHRATAHGLAAGLLLGDLVLTLSDDLIRTGPGAEAMWRIQPLLETMRSQLVYGQYLDLVATGRPCDDVEAALRIVRYKTASYTVEWPLRIGAALAGAGPDVHSACSEFAIPLGEAFQLRDDLLGVFGDPSKTGKPVGDDIREGKATVLMALALQSASAADKRLLRTAVGNPDLSDEDFGRVRDVIEHSGARRQVETMITARRHAALTVLDRAPFPFPAAEALREIAGIATVRQS</sequence>
<dbReference type="Pfam" id="PF00348">
    <property type="entry name" value="polyprenyl_synt"/>
    <property type="match status" value="1"/>
</dbReference>
<dbReference type="RefSeq" id="WP_190043227.1">
    <property type="nucleotide sequence ID" value="NZ_BNBE01000002.1"/>
</dbReference>
<protein>
    <submittedName>
        <fullName evidence="8">Polyprenyl synthetase</fullName>
    </submittedName>
</protein>
<evidence type="ECO:0000313" key="9">
    <source>
        <dbReference type="Proteomes" id="UP000632849"/>
    </source>
</evidence>
<dbReference type="PANTHER" id="PTHR12001">
    <property type="entry name" value="GERANYLGERANYL PYROPHOSPHATE SYNTHASE"/>
    <property type="match status" value="1"/>
</dbReference>
<dbReference type="InterPro" id="IPR000092">
    <property type="entry name" value="Polyprenyl_synt"/>
</dbReference>
<dbReference type="GO" id="GO:0046872">
    <property type="term" value="F:metal ion binding"/>
    <property type="evidence" value="ECO:0007669"/>
    <property type="project" value="UniProtKB-KW"/>
</dbReference>
<proteinExistence type="inferred from homology"/>
<evidence type="ECO:0000256" key="2">
    <source>
        <dbReference type="ARBA" id="ARBA00006706"/>
    </source>
</evidence>
<dbReference type="PROSITE" id="PS00444">
    <property type="entry name" value="POLYPRENYL_SYNTHASE_2"/>
    <property type="match status" value="1"/>
</dbReference>
<comment type="caution">
    <text evidence="8">The sequence shown here is derived from an EMBL/GenBank/DDBJ whole genome shotgun (WGS) entry which is preliminary data.</text>
</comment>
<dbReference type="EMBL" id="BNBE01000002">
    <property type="protein sequence ID" value="GHG12899.1"/>
    <property type="molecule type" value="Genomic_DNA"/>
</dbReference>
<keyword evidence="9" id="KW-1185">Reference proteome</keyword>
<keyword evidence="3 6" id="KW-0808">Transferase</keyword>
<gene>
    <name evidence="8" type="ORF">GCM10017667_53150</name>
</gene>
<reference evidence="8" key="1">
    <citation type="journal article" date="2014" name="Int. J. Syst. Evol. Microbiol.">
        <title>Complete genome sequence of Corynebacterium casei LMG S-19264T (=DSM 44701T), isolated from a smear-ripened cheese.</title>
        <authorList>
            <consortium name="US DOE Joint Genome Institute (JGI-PGF)"/>
            <person name="Walter F."/>
            <person name="Albersmeier A."/>
            <person name="Kalinowski J."/>
            <person name="Ruckert C."/>
        </authorList>
    </citation>
    <scope>NUCLEOTIDE SEQUENCE</scope>
    <source>
        <strain evidence="8">JCM 4122</strain>
    </source>
</reference>
<dbReference type="SUPFAM" id="SSF48576">
    <property type="entry name" value="Terpenoid synthases"/>
    <property type="match status" value="1"/>
</dbReference>
<dbReference type="SFLD" id="SFLDG01017">
    <property type="entry name" value="Polyprenyl_Transferase_Like"/>
    <property type="match status" value="1"/>
</dbReference>
<evidence type="ECO:0000256" key="4">
    <source>
        <dbReference type="ARBA" id="ARBA00022723"/>
    </source>
</evidence>
<keyword evidence="5" id="KW-0460">Magnesium</keyword>
<dbReference type="Proteomes" id="UP000632849">
    <property type="component" value="Unassembled WGS sequence"/>
</dbReference>
<comment type="similarity">
    <text evidence="2 6">Belongs to the FPP/GGPP synthase family.</text>
</comment>
<evidence type="ECO:0000256" key="1">
    <source>
        <dbReference type="ARBA" id="ARBA00001946"/>
    </source>
</evidence>
<evidence type="ECO:0000256" key="7">
    <source>
        <dbReference type="SAM" id="MobiDB-lite"/>
    </source>
</evidence>
<organism evidence="8 9">
    <name type="scientific">Streptomyces filamentosus</name>
    <name type="common">Streptomyces roseosporus</name>
    <dbReference type="NCBI Taxonomy" id="67294"/>
    <lineage>
        <taxon>Bacteria</taxon>
        <taxon>Bacillati</taxon>
        <taxon>Actinomycetota</taxon>
        <taxon>Actinomycetes</taxon>
        <taxon>Kitasatosporales</taxon>
        <taxon>Streptomycetaceae</taxon>
        <taxon>Streptomyces</taxon>
    </lineage>
</organism>
<dbReference type="GO" id="GO:0004659">
    <property type="term" value="F:prenyltransferase activity"/>
    <property type="evidence" value="ECO:0007669"/>
    <property type="project" value="InterPro"/>
</dbReference>
<name>A0A919BT03_STRFL</name>
<dbReference type="CDD" id="cd00685">
    <property type="entry name" value="Trans_IPPS_HT"/>
    <property type="match status" value="1"/>
</dbReference>
<evidence type="ECO:0000256" key="5">
    <source>
        <dbReference type="ARBA" id="ARBA00022842"/>
    </source>
</evidence>
<dbReference type="InterPro" id="IPR033749">
    <property type="entry name" value="Polyprenyl_synt_CS"/>
</dbReference>
<accession>A0A919BT03</accession>
<reference evidence="8" key="2">
    <citation type="submission" date="2020-09" db="EMBL/GenBank/DDBJ databases">
        <authorList>
            <person name="Sun Q."/>
            <person name="Ohkuma M."/>
        </authorList>
    </citation>
    <scope>NUCLEOTIDE SEQUENCE</scope>
    <source>
        <strain evidence="8">JCM 4122</strain>
    </source>
</reference>
<dbReference type="InterPro" id="IPR008949">
    <property type="entry name" value="Isoprenoid_synthase_dom_sf"/>
</dbReference>
<comment type="cofactor">
    <cofactor evidence="1">
        <name>Mg(2+)</name>
        <dbReference type="ChEBI" id="CHEBI:18420"/>
    </cofactor>
</comment>
<dbReference type="Gene3D" id="1.10.600.10">
    <property type="entry name" value="Farnesyl Diphosphate Synthase"/>
    <property type="match status" value="1"/>
</dbReference>
<evidence type="ECO:0000256" key="3">
    <source>
        <dbReference type="ARBA" id="ARBA00022679"/>
    </source>
</evidence>
<evidence type="ECO:0000313" key="8">
    <source>
        <dbReference type="EMBL" id="GHG12899.1"/>
    </source>
</evidence>
<feature type="region of interest" description="Disordered" evidence="7">
    <location>
        <begin position="1"/>
        <end position="22"/>
    </location>
</feature>
<dbReference type="AlphaFoldDB" id="A0A919BT03"/>
<keyword evidence="4" id="KW-0479">Metal-binding</keyword>
<dbReference type="PROSITE" id="PS00723">
    <property type="entry name" value="POLYPRENYL_SYNTHASE_1"/>
    <property type="match status" value="1"/>
</dbReference>